<dbReference type="Gene3D" id="3.40.50.10540">
    <property type="entry name" value="Crotonobetainyl-coa:carnitine coa-transferase, domain 1"/>
    <property type="match status" value="1"/>
</dbReference>
<comment type="similarity">
    <text evidence="1">Belongs to the CoA-transferase III family.</text>
</comment>
<dbReference type="Pfam" id="PF02515">
    <property type="entry name" value="CoA_transf_3"/>
    <property type="match status" value="1"/>
</dbReference>
<dbReference type="InterPro" id="IPR003673">
    <property type="entry name" value="CoA-Trfase_fam_III"/>
</dbReference>
<organism evidence="2 3">
    <name type="scientific">Penicillium canescens</name>
    <dbReference type="NCBI Taxonomy" id="5083"/>
    <lineage>
        <taxon>Eukaryota</taxon>
        <taxon>Fungi</taxon>
        <taxon>Dikarya</taxon>
        <taxon>Ascomycota</taxon>
        <taxon>Pezizomycotina</taxon>
        <taxon>Eurotiomycetes</taxon>
        <taxon>Eurotiomycetidae</taxon>
        <taxon>Eurotiales</taxon>
        <taxon>Aspergillaceae</taxon>
        <taxon>Penicillium</taxon>
    </lineage>
</organism>
<evidence type="ECO:0000313" key="2">
    <source>
        <dbReference type="EMBL" id="KAJ6044764.1"/>
    </source>
</evidence>
<evidence type="ECO:0000313" key="3">
    <source>
        <dbReference type="Proteomes" id="UP001219568"/>
    </source>
</evidence>
<dbReference type="PANTHER" id="PTHR48229">
    <property type="entry name" value="CAIB/BAIF FAMILY ENZYME (AFU_ORTHOLOGUE AFUA_1G05360)-RELATED"/>
    <property type="match status" value="1"/>
</dbReference>
<protein>
    <submittedName>
        <fullName evidence="2">Uncharacterized protein</fullName>
    </submittedName>
</protein>
<dbReference type="AlphaFoldDB" id="A0AAD6IF36"/>
<reference evidence="2" key="1">
    <citation type="journal article" date="2023" name="IMA Fungus">
        <title>Comparative genomic study of the Penicillium genus elucidates a diverse pangenome and 15 lateral gene transfer events.</title>
        <authorList>
            <person name="Petersen C."/>
            <person name="Sorensen T."/>
            <person name="Nielsen M.R."/>
            <person name="Sondergaard T.E."/>
            <person name="Sorensen J.L."/>
            <person name="Fitzpatrick D.A."/>
            <person name="Frisvad J.C."/>
            <person name="Nielsen K.L."/>
        </authorList>
    </citation>
    <scope>NUCLEOTIDE SEQUENCE</scope>
    <source>
        <strain evidence="2">IBT 15450</strain>
    </source>
</reference>
<dbReference type="Proteomes" id="UP001219568">
    <property type="component" value="Unassembled WGS sequence"/>
</dbReference>
<reference evidence="2" key="2">
    <citation type="submission" date="2023-01" db="EMBL/GenBank/DDBJ databases">
        <authorList>
            <person name="Petersen C."/>
        </authorList>
    </citation>
    <scope>NUCLEOTIDE SEQUENCE</scope>
    <source>
        <strain evidence="2">IBT 15450</strain>
    </source>
</reference>
<dbReference type="EMBL" id="JAQJZL010000004">
    <property type="protein sequence ID" value="KAJ6044764.1"/>
    <property type="molecule type" value="Genomic_DNA"/>
</dbReference>
<dbReference type="InterPro" id="IPR023606">
    <property type="entry name" value="CoA-Trfase_III_dom_1_sf"/>
</dbReference>
<accession>A0AAD6IF36</accession>
<dbReference type="SUPFAM" id="SSF89796">
    <property type="entry name" value="CoA-transferase family III (CaiB/BaiF)"/>
    <property type="match status" value="1"/>
</dbReference>
<sequence>MGAVRNELLELRDGKSAKEASVTVDTDHAGICLASTFTVYVNGSDVSTLAQAGALFKIFTQDFDQGFGVGPLPGRAALHPTKDPKVWYQLHGSLDKDFAEGHEYIKGHVQKWSADELEMHSYLLLPEGCRNTEMGKRLAEHSLINYTHESYAKETPPVPLRRLLDRRPLAGIKVLGMVRIIAGPTVGTILSSFGADVIRIGPLELALNAGKRTIDLDIGKQEDKARLLELVGEADIFVQGFRYGSLDRKGLGLKVTLGVAAKRIKDLVYVAETCYGPSGPFAGFTFVRSSPAQFVTEIMREVINGWKNVFPEYISPDSPFMMRL</sequence>
<name>A0AAD6IF36_PENCN</name>
<dbReference type="InterPro" id="IPR052985">
    <property type="entry name" value="CoA-trans_III_biosynth/detox"/>
</dbReference>
<dbReference type="PANTHER" id="PTHR48229:SF1">
    <property type="entry name" value="ALPHA METHYLACYL-COA RACEMASE-RELATED"/>
    <property type="match status" value="1"/>
</dbReference>
<dbReference type="GO" id="GO:0003824">
    <property type="term" value="F:catalytic activity"/>
    <property type="evidence" value="ECO:0007669"/>
    <property type="project" value="InterPro"/>
</dbReference>
<proteinExistence type="inferred from homology"/>
<keyword evidence="3" id="KW-1185">Reference proteome</keyword>
<comment type="caution">
    <text evidence="2">The sequence shown here is derived from an EMBL/GenBank/DDBJ whole genome shotgun (WGS) entry which is preliminary data.</text>
</comment>
<gene>
    <name evidence="2" type="ORF">N7460_006119</name>
</gene>
<evidence type="ECO:0000256" key="1">
    <source>
        <dbReference type="ARBA" id="ARBA00008383"/>
    </source>
</evidence>